<dbReference type="PANTHER" id="PTHR46211:SF1">
    <property type="entry name" value="GLYCEROPHOSPHODIESTER PHOSPHODIESTERASE, CYTOPLASMIC"/>
    <property type="match status" value="1"/>
</dbReference>
<sequence>MEIWAHRGASAVAPENTLAAFQAALLAGADGIELDVQLTRDGVVVVIHDETLERTTDGSGFVREKTWAELARLDAGRWFHPDFRGERVPRLEDVLTWARGTNLKLNIELKNAPFPMPGLEETVVALLHRHDLVERTVLSSFNHESVRRLRRDHPEVRAAILSVARLFDPCRYLAAIGGADLHPYYLTVSPELAAHAAACGARVRAFTVDRPEDIRLLQAYGVHGVITNRPAEARQALLAVS</sequence>
<dbReference type="GO" id="GO:0006629">
    <property type="term" value="P:lipid metabolic process"/>
    <property type="evidence" value="ECO:0007669"/>
    <property type="project" value="InterPro"/>
</dbReference>
<reference evidence="4 6" key="2">
    <citation type="submission" date="2017-08" db="EMBL/GenBank/DDBJ databases">
        <title>Burning lignite coal seam in the remote Altai Mountains harbors a hydrogen-driven thermophilic microbial community.</title>
        <authorList>
            <person name="Kadnikov V.V."/>
            <person name="Mardanov A.V."/>
            <person name="Ivasenko D."/>
            <person name="Beletsky A.V."/>
            <person name="Karnachuk O.V."/>
            <person name="Ravin N.V."/>
        </authorList>
    </citation>
    <scope>NUCLEOTIDE SEQUENCE [LARGE SCALE GENOMIC DNA]</scope>
    <source>
        <strain evidence="4">AL33</strain>
    </source>
</reference>
<dbReference type="EMBL" id="PEBV01000001">
    <property type="protein sequence ID" value="PTQ54925.1"/>
    <property type="molecule type" value="Genomic_DNA"/>
</dbReference>
<dbReference type="AlphaFoldDB" id="A0A132NA35"/>
<proteinExistence type="predicted"/>
<evidence type="ECO:0000313" key="3">
    <source>
        <dbReference type="EMBL" id="OAR04685.1"/>
    </source>
</evidence>
<dbReference type="PROSITE" id="PS51704">
    <property type="entry name" value="GP_PDE"/>
    <property type="match status" value="1"/>
</dbReference>
<evidence type="ECO:0000313" key="6">
    <source>
        <dbReference type="Proteomes" id="UP000244180"/>
    </source>
</evidence>
<reference evidence="3 5" key="1">
    <citation type="submission" date="2015-09" db="EMBL/GenBank/DDBJ databases">
        <title>Draft genome sequence of Hydrogenibacillus schlegelii DSM 2000.</title>
        <authorList>
            <person name="Hemp J."/>
        </authorList>
    </citation>
    <scope>NUCLEOTIDE SEQUENCE [LARGE SCALE GENOMIC DNA]</scope>
    <source>
        <strain evidence="3 5">MA 48</strain>
    </source>
</reference>
<name>A0A132NA35_HYDSH</name>
<dbReference type="GO" id="GO:0008081">
    <property type="term" value="F:phosphoric diester hydrolase activity"/>
    <property type="evidence" value="ECO:0007669"/>
    <property type="project" value="InterPro"/>
</dbReference>
<gene>
    <name evidence="4" type="ORF">HSCHL_1868</name>
    <name evidence="2" type="ORF">KM312_02240</name>
    <name evidence="3" type="ORF">SA87_09175</name>
</gene>
<dbReference type="Gene3D" id="3.20.20.190">
    <property type="entry name" value="Phosphatidylinositol (PI) phosphodiesterase"/>
    <property type="match status" value="1"/>
</dbReference>
<dbReference type="Proteomes" id="UP000244180">
    <property type="component" value="Unassembled WGS sequence"/>
</dbReference>
<dbReference type="STRING" id="1484.SA87_09175"/>
<dbReference type="Pfam" id="PF03009">
    <property type="entry name" value="GDPD"/>
    <property type="match status" value="1"/>
</dbReference>
<protein>
    <submittedName>
        <fullName evidence="2">Glycerophosphodiester phosphodiesterase</fullName>
    </submittedName>
    <submittedName>
        <fullName evidence="4">Glycerophosphoryl diester phosphodiesterase</fullName>
    </submittedName>
</protein>
<dbReference type="OrthoDB" id="384721at2"/>
<feature type="domain" description="GP-PDE" evidence="1">
    <location>
        <begin position="1"/>
        <end position="237"/>
    </location>
</feature>
<dbReference type="PANTHER" id="PTHR46211">
    <property type="entry name" value="GLYCEROPHOSPHORYL DIESTER PHOSPHODIESTERASE"/>
    <property type="match status" value="1"/>
</dbReference>
<dbReference type="RefSeq" id="WP_066199982.1">
    <property type="nucleotide sequence ID" value="NZ_CBCSAS010000004.1"/>
</dbReference>
<dbReference type="InterPro" id="IPR030395">
    <property type="entry name" value="GP_PDE_dom"/>
</dbReference>
<evidence type="ECO:0000259" key="1">
    <source>
        <dbReference type="PROSITE" id="PS51704"/>
    </source>
</evidence>
<dbReference type="EMBL" id="JAHHQF010000039">
    <property type="protein sequence ID" value="MBT9281473.1"/>
    <property type="molecule type" value="Genomic_DNA"/>
</dbReference>
<dbReference type="EMBL" id="JXBB01000012">
    <property type="protein sequence ID" value="OAR04685.1"/>
    <property type="molecule type" value="Genomic_DNA"/>
</dbReference>
<evidence type="ECO:0000313" key="5">
    <source>
        <dbReference type="Proteomes" id="UP000243024"/>
    </source>
</evidence>
<keyword evidence="5" id="KW-1185">Reference proteome</keyword>
<dbReference type="SUPFAM" id="SSF51695">
    <property type="entry name" value="PLC-like phosphodiesterases"/>
    <property type="match status" value="1"/>
</dbReference>
<reference evidence="2" key="3">
    <citation type="journal article" date="2021" name="Microbiology">
        <title>Metagenomic Analysis of the Microbial Community in the Underground Coal Fire Area (Kemerovo Region, Russia) Revealed Predominance of Thermophilic Members of the Phyla Deinococcus-thermus, Aquificae, and Firmicutes.</title>
        <authorList>
            <person name="Kadnikov V."/>
            <person name="Mardanov A.V."/>
            <person name="Beletsky A.V."/>
            <person name="Karnachuk O.V."/>
            <person name="Ravin N.V."/>
        </authorList>
    </citation>
    <scope>NUCLEOTIDE SEQUENCE</scope>
    <source>
        <strain evidence="2">RBS10-49</strain>
    </source>
</reference>
<evidence type="ECO:0000313" key="4">
    <source>
        <dbReference type="EMBL" id="PTQ54925.1"/>
    </source>
</evidence>
<comment type="caution">
    <text evidence="4">The sequence shown here is derived from an EMBL/GenBank/DDBJ whole genome shotgun (WGS) entry which is preliminary data.</text>
</comment>
<organism evidence="4 6">
    <name type="scientific">Hydrogenibacillus schlegelii</name>
    <name type="common">Bacillus schlegelii</name>
    <dbReference type="NCBI Taxonomy" id="1484"/>
    <lineage>
        <taxon>Bacteria</taxon>
        <taxon>Bacillati</taxon>
        <taxon>Bacillota</taxon>
        <taxon>Bacilli</taxon>
        <taxon>Bacillales</taxon>
        <taxon>Bacillales Family X. Incertae Sedis</taxon>
        <taxon>Hydrogenibacillus</taxon>
    </lineage>
</organism>
<dbReference type="Proteomes" id="UP000243024">
    <property type="component" value="Unassembled WGS sequence"/>
</dbReference>
<dbReference type="Proteomes" id="UP000748108">
    <property type="component" value="Unassembled WGS sequence"/>
</dbReference>
<evidence type="ECO:0000313" key="2">
    <source>
        <dbReference type="EMBL" id="MBT9281473.1"/>
    </source>
</evidence>
<accession>A0A132NA35</accession>
<dbReference type="InterPro" id="IPR017946">
    <property type="entry name" value="PLC-like_Pdiesterase_TIM-brl"/>
</dbReference>